<comment type="caution">
    <text evidence="2">The sequence shown here is derived from an EMBL/GenBank/DDBJ whole genome shotgun (WGS) entry which is preliminary data.</text>
</comment>
<dbReference type="PANTHER" id="PTHR33442">
    <property type="entry name" value="TRANS-3-HYDROXY-L-PROLINE DEHYDRATASE"/>
    <property type="match status" value="1"/>
</dbReference>
<evidence type="ECO:0000313" key="3">
    <source>
        <dbReference type="Proteomes" id="UP000274033"/>
    </source>
</evidence>
<dbReference type="Proteomes" id="UP000274033">
    <property type="component" value="Unassembled WGS sequence"/>
</dbReference>
<dbReference type="SFLD" id="SFLDS00028">
    <property type="entry name" value="Proline_Racemase"/>
    <property type="match status" value="1"/>
</dbReference>
<comment type="similarity">
    <text evidence="1">Belongs to the proline racemase family.</text>
</comment>
<accession>A0A3N9UQ87</accession>
<name>A0A3N9UQ87_9BACI</name>
<protein>
    <submittedName>
        <fullName evidence="2">Proline racemase</fullName>
    </submittedName>
</protein>
<dbReference type="GO" id="GO:0047580">
    <property type="term" value="F:4-hydroxyproline epimerase activity"/>
    <property type="evidence" value="ECO:0007669"/>
    <property type="project" value="TreeGrafter"/>
</dbReference>
<dbReference type="Gene3D" id="3.10.310.10">
    <property type="entry name" value="Diaminopimelate Epimerase, Chain A, domain 1"/>
    <property type="match status" value="2"/>
</dbReference>
<dbReference type="RefSeq" id="WP_124764537.1">
    <property type="nucleotide sequence ID" value="NZ_JAFBDY010000007.1"/>
</dbReference>
<sequence length="326" mass="36486">MGSYKYEIKTIDTHTVGEVTRIVVDGFPEITGNTMMEKKSFIMENYDHIRKLLMNEPRGHKDMFGAIIVKPANKQCDIGVIFMDSGSYLNMCGHGTIGTVTMCLNRGLIERKDRVLVDTPSGIIECFVHYNGEYVESVEFKNVPAFVLHKDLHLEVDGLGPIQLDIAFGGSFFAIVNSNELNIKIDLNNKQEIIKYASLIRKYINTNIEIKHPFIEEIKSVDLVEISEKIADNHFKNVVVFGNEQIDRSPCGTGTCAKMATLSLDEGETIIQESIIGSKFIGKILDKTNVGDYEAIIPTIQGSAWIIGEHKFMLHSSDIYPEGFVV</sequence>
<dbReference type="AlphaFoldDB" id="A0A3N9UQ87"/>
<dbReference type="PANTHER" id="PTHR33442:SF5">
    <property type="entry name" value="BIFUNCTIONAL TRANS-3-HYDROXY-L-PROLINE DEHYDRATASE_2-EPIMERASE"/>
    <property type="match status" value="1"/>
</dbReference>
<proteinExistence type="inferred from homology"/>
<dbReference type="Pfam" id="PF05544">
    <property type="entry name" value="Pro_racemase"/>
    <property type="match status" value="1"/>
</dbReference>
<dbReference type="OrthoDB" id="181267at2"/>
<dbReference type="FunFam" id="3.10.310.10:FF:000005">
    <property type="entry name" value="Proline racemase"/>
    <property type="match status" value="1"/>
</dbReference>
<organism evidence="2 3">
    <name type="scientific">Lysinibacillus composti</name>
    <dbReference type="NCBI Taxonomy" id="720633"/>
    <lineage>
        <taxon>Bacteria</taxon>
        <taxon>Bacillati</taxon>
        <taxon>Bacillota</taxon>
        <taxon>Bacilli</taxon>
        <taxon>Bacillales</taxon>
        <taxon>Bacillaceae</taxon>
        <taxon>Lysinibacillus</taxon>
    </lineage>
</organism>
<keyword evidence="3" id="KW-1185">Reference proteome</keyword>
<dbReference type="InterPro" id="IPR008794">
    <property type="entry name" value="Pro_racemase_fam"/>
</dbReference>
<evidence type="ECO:0000256" key="1">
    <source>
        <dbReference type="ARBA" id="ARBA00007529"/>
    </source>
</evidence>
<evidence type="ECO:0000313" key="2">
    <source>
        <dbReference type="EMBL" id="RQW74692.1"/>
    </source>
</evidence>
<dbReference type="EMBL" id="RRCT01000008">
    <property type="protein sequence ID" value="RQW74692.1"/>
    <property type="molecule type" value="Genomic_DNA"/>
</dbReference>
<dbReference type="PIRSF" id="PIRSF029792">
    <property type="entry name" value="Pro_racemase"/>
    <property type="match status" value="1"/>
</dbReference>
<reference evidence="2 3" key="1">
    <citation type="journal article" date="2013" name="J. Microbiol.">
        <title>Lysinibacillus chungkukjangi sp. nov., isolated from Chungkukjang, Korean fermented soybean food.</title>
        <authorList>
            <person name="Kim S.J."/>
            <person name="Jang Y.H."/>
            <person name="Hamada M."/>
            <person name="Ahn J.H."/>
            <person name="Weon H.Y."/>
            <person name="Suzuki K."/>
            <person name="Whang K.S."/>
            <person name="Kwon S.W."/>
        </authorList>
    </citation>
    <scope>NUCLEOTIDE SEQUENCE [LARGE SCALE GENOMIC DNA]</scope>
    <source>
        <strain evidence="2 3">MCCC 1A12701</strain>
    </source>
</reference>
<gene>
    <name evidence="2" type="ORF">EBB45_10720</name>
</gene>
<dbReference type="SUPFAM" id="SSF54506">
    <property type="entry name" value="Diaminopimelate epimerase-like"/>
    <property type="match status" value="1"/>
</dbReference>